<protein>
    <submittedName>
        <fullName evidence="1">Uncharacterized protein</fullName>
    </submittedName>
</protein>
<organism evidence="1">
    <name type="scientific">Caulobacter sp. 73W</name>
    <dbReference type="NCBI Taxonomy" id="3161137"/>
    <lineage>
        <taxon>Bacteria</taxon>
        <taxon>Pseudomonadati</taxon>
        <taxon>Pseudomonadota</taxon>
        <taxon>Alphaproteobacteria</taxon>
        <taxon>Caulobacterales</taxon>
        <taxon>Caulobacteraceae</taxon>
        <taxon>Caulobacter</taxon>
    </lineage>
</organism>
<proteinExistence type="predicted"/>
<sequence>MVKKTLPGINKLGYSLRFHLPSASSLTTEAAVEKAFVAQRVANKLFATENAIDAAMLEASEMMAEMLKARKELGVSAVVGDQANAKLVEAIAALGAARTAMVEAHGVLGETKLRLGIRTKMAGIEMKEASASKSIEARREVG</sequence>
<evidence type="ECO:0000313" key="1">
    <source>
        <dbReference type="EMBL" id="XDO97721.1"/>
    </source>
</evidence>
<gene>
    <name evidence="1" type="ORF">ABOZ73_04700</name>
</gene>
<name>A0AB39KWC1_9CAUL</name>
<dbReference type="RefSeq" id="WP_369061116.1">
    <property type="nucleotide sequence ID" value="NZ_CP158375.1"/>
</dbReference>
<accession>A0AB39KWC1</accession>
<reference evidence="1" key="1">
    <citation type="submission" date="2024-06" db="EMBL/GenBank/DDBJ databases">
        <title>Caulobacter inopinatus, sp. nov.</title>
        <authorList>
            <person name="Donachie S.P."/>
        </authorList>
    </citation>
    <scope>NUCLEOTIDE SEQUENCE</scope>
    <source>
        <strain evidence="1">73W</strain>
    </source>
</reference>
<dbReference type="AlphaFoldDB" id="A0AB39KWC1"/>
<dbReference type="EMBL" id="CP158375">
    <property type="protein sequence ID" value="XDO97721.1"/>
    <property type="molecule type" value="Genomic_DNA"/>
</dbReference>